<name>A0A6C6ZYA1_SALDC</name>
<protein>
    <submittedName>
        <fullName evidence="1">Uncharacterized protein</fullName>
    </submittedName>
</protein>
<dbReference type="AlphaFoldDB" id="A0A6C6ZYA1"/>
<dbReference type="EMBL" id="CP001144">
    <property type="protein sequence ID" value="ACH75455.1"/>
    <property type="molecule type" value="Genomic_DNA"/>
</dbReference>
<organism evidence="1 2">
    <name type="scientific">Salmonella dublin (strain CT_02021853)</name>
    <dbReference type="NCBI Taxonomy" id="439851"/>
    <lineage>
        <taxon>Bacteria</taxon>
        <taxon>Pseudomonadati</taxon>
        <taxon>Pseudomonadota</taxon>
        <taxon>Gammaproteobacteria</taxon>
        <taxon>Enterobacterales</taxon>
        <taxon>Enterobacteriaceae</taxon>
        <taxon>Salmonella</taxon>
    </lineage>
</organism>
<proteinExistence type="predicted"/>
<accession>A0A6C6ZYA1</accession>
<reference evidence="1 2" key="1">
    <citation type="journal article" date="2011" name="J. Bacteriol.">
        <title>Comparative genomics of 28 Salmonella enterica isolates: evidence for CRISPR-mediated adaptive sublineage evolution.</title>
        <authorList>
            <person name="Fricke W.F."/>
            <person name="Mammel M.K."/>
            <person name="McDermott P.F."/>
            <person name="Tartera C."/>
            <person name="White D.G."/>
            <person name="Leclerc J.E."/>
            <person name="Ravel J."/>
            <person name="Cebula T.A."/>
        </authorList>
    </citation>
    <scope>NUCLEOTIDE SEQUENCE [LARGE SCALE GENOMIC DNA]</scope>
    <source>
        <strain evidence="1 2">CT_02021853</strain>
    </source>
</reference>
<sequence>MKRLIRPTDEYCFVTAGWRREASYPAYGRVLFVGRISASAIRHFL</sequence>
<dbReference type="Proteomes" id="UP000008322">
    <property type="component" value="Chromosome"/>
</dbReference>
<dbReference type="KEGG" id="sed:SeD_A0533"/>
<evidence type="ECO:0000313" key="2">
    <source>
        <dbReference type="Proteomes" id="UP000008322"/>
    </source>
</evidence>
<gene>
    <name evidence="1" type="ordered locus">SeD_A0533</name>
</gene>
<evidence type="ECO:0000313" key="1">
    <source>
        <dbReference type="EMBL" id="ACH75455.1"/>
    </source>
</evidence>